<dbReference type="InterPro" id="IPR037883">
    <property type="entry name" value="Knr4/Smi1-like_sf"/>
</dbReference>
<dbReference type="SMART" id="SM00860">
    <property type="entry name" value="SMI1_KNR4"/>
    <property type="match status" value="1"/>
</dbReference>
<gene>
    <name evidence="2" type="ORF">IQ229_10475</name>
</gene>
<feature type="domain" description="Knr4/Smi1-like" evidence="1">
    <location>
        <begin position="246"/>
        <end position="376"/>
    </location>
</feature>
<dbReference type="InterPro" id="IPR020941">
    <property type="entry name" value="SUFU-like_domain"/>
</dbReference>
<dbReference type="EMBL" id="JADEXF010000280">
    <property type="protein sequence ID" value="MBE9105351.1"/>
    <property type="molecule type" value="Genomic_DNA"/>
</dbReference>
<dbReference type="PANTHER" id="PTHR47432:SF1">
    <property type="entry name" value="CELL WALL ASSEMBLY REGULATOR SMI1"/>
    <property type="match status" value="1"/>
</dbReference>
<organism evidence="2 3">
    <name type="scientific">Nostoc cf. edaphicum LEGE 07299</name>
    <dbReference type="NCBI Taxonomy" id="2777974"/>
    <lineage>
        <taxon>Bacteria</taxon>
        <taxon>Bacillati</taxon>
        <taxon>Cyanobacteriota</taxon>
        <taxon>Cyanophyceae</taxon>
        <taxon>Nostocales</taxon>
        <taxon>Nostocaceae</taxon>
        <taxon>Nostoc</taxon>
    </lineage>
</organism>
<dbReference type="InterPro" id="IPR051873">
    <property type="entry name" value="KNR4/SMI1_regulator"/>
</dbReference>
<protein>
    <submittedName>
        <fullName evidence="2">SMI1/KNR4 family protein</fullName>
    </submittedName>
</protein>
<proteinExistence type="predicted"/>
<evidence type="ECO:0000313" key="2">
    <source>
        <dbReference type="EMBL" id="MBE9105351.1"/>
    </source>
</evidence>
<evidence type="ECO:0000313" key="3">
    <source>
        <dbReference type="Proteomes" id="UP000647836"/>
    </source>
</evidence>
<sequence length="400" mass="46318">MTLTKLHQAYKNWLGMPAHIIQLRRDEFSEQIPTELDILFFHSSENENLSDDDFFTYIATAGMSRYAMQEPNAYAELIIGVKGHHHSNDLEALGRKIGYLAVIPFRYRINFAPNRLISNLSLPIFDQMTCVLVTNWFIKQPICLPNLESEVLMLTLYPVYQSEVQIIQQIGDIEAYERFVHEGIDLQNPKRFPARLEAIASLPDNKERRQAMKSKDVVATIKQIWADIETWYKKNAPNRFEDLLSSAKEEEMSEFESRIGLSLPEDYRASLKIHNGDVYLHSYNYLSLDGVLNSWSNMTDLSEQGVFADHEILEQWGGVIQNTWWDRGWIPFAEDSGGNMICLDMNPADDGIVGQILYMDIQEGPSLSEFKSFLDWLKYYRDGLHTGKYEVDEEEYIVEK</sequence>
<dbReference type="Pfam" id="PF05076">
    <property type="entry name" value="SUFU"/>
    <property type="match status" value="1"/>
</dbReference>
<keyword evidence="3" id="KW-1185">Reference proteome</keyword>
<dbReference type="Pfam" id="PF09346">
    <property type="entry name" value="SMI1_KNR4"/>
    <property type="match status" value="1"/>
</dbReference>
<dbReference type="RefSeq" id="WP_228013367.1">
    <property type="nucleotide sequence ID" value="NZ_JADEXF010000280.1"/>
</dbReference>
<reference evidence="2 3" key="1">
    <citation type="submission" date="2020-10" db="EMBL/GenBank/DDBJ databases">
        <authorList>
            <person name="Castelo-Branco R."/>
            <person name="Eusebio N."/>
            <person name="Adriana R."/>
            <person name="Vieira A."/>
            <person name="Brugerolle De Fraissinette N."/>
            <person name="Rezende De Castro R."/>
            <person name="Schneider M.P."/>
            <person name="Vasconcelos V."/>
            <person name="Leao P.N."/>
        </authorList>
    </citation>
    <scope>NUCLEOTIDE SEQUENCE [LARGE SCALE GENOMIC DNA]</scope>
    <source>
        <strain evidence="2 3">LEGE 07299</strain>
    </source>
</reference>
<evidence type="ECO:0000259" key="1">
    <source>
        <dbReference type="SMART" id="SM00860"/>
    </source>
</evidence>
<comment type="caution">
    <text evidence="2">The sequence shown here is derived from an EMBL/GenBank/DDBJ whole genome shotgun (WGS) entry which is preliminary data.</text>
</comment>
<dbReference type="Gene3D" id="3.40.1580.10">
    <property type="entry name" value="SMI1/KNR4-like"/>
    <property type="match status" value="1"/>
</dbReference>
<dbReference type="PANTHER" id="PTHR47432">
    <property type="entry name" value="CELL WALL ASSEMBLY REGULATOR SMI1"/>
    <property type="match status" value="1"/>
</dbReference>
<dbReference type="Proteomes" id="UP000647836">
    <property type="component" value="Unassembled WGS sequence"/>
</dbReference>
<dbReference type="InterPro" id="IPR018958">
    <property type="entry name" value="Knr4/Smi1-like_dom"/>
</dbReference>
<name>A0ABR9TY79_9NOSO</name>
<accession>A0ABR9TY79</accession>
<dbReference type="SUPFAM" id="SSF160631">
    <property type="entry name" value="SMI1/KNR4-like"/>
    <property type="match status" value="1"/>
</dbReference>